<gene>
    <name evidence="2" type="ORF">ACH4WX_01680</name>
</gene>
<dbReference type="GeneID" id="93506332"/>
<dbReference type="RefSeq" id="WP_033241294.1">
    <property type="nucleotide sequence ID" value="NZ_JBIRUQ010000001.1"/>
</dbReference>
<sequence length="217" mass="23725">MTQPTGKCVPHRPRALGYLRTDLSFNQALHAEAIRVLARNQGHTLVYIVRLGPDSVPDPISHVLDIVRATAATTLIVPDLGHLENHPGRVCDTCDLITVCPEQLWMKAGANTLDMASDPIWLPEIWHSEPATRLRVADAHRIMQAHRCCNPLNCPRKAAAFALLVETGKLVPATRSPRERAAARGLPYPPAEPATVSTGQSLAVLERLLAGLTRTER</sequence>
<evidence type="ECO:0000313" key="3">
    <source>
        <dbReference type="Proteomes" id="UP001611263"/>
    </source>
</evidence>
<feature type="region of interest" description="Disordered" evidence="1">
    <location>
        <begin position="175"/>
        <end position="194"/>
    </location>
</feature>
<evidence type="ECO:0000256" key="1">
    <source>
        <dbReference type="SAM" id="MobiDB-lite"/>
    </source>
</evidence>
<proteinExistence type="predicted"/>
<comment type="caution">
    <text evidence="2">The sequence shown here is derived from an EMBL/GenBank/DDBJ whole genome shotgun (WGS) entry which is preliminary data.</text>
</comment>
<accession>A0ABW7TH18</accession>
<dbReference type="Proteomes" id="UP001611263">
    <property type="component" value="Unassembled WGS sequence"/>
</dbReference>
<protein>
    <submittedName>
        <fullName evidence="2">Uncharacterized protein</fullName>
    </submittedName>
</protein>
<name>A0ABW7TH18_9NOCA</name>
<evidence type="ECO:0000313" key="2">
    <source>
        <dbReference type="EMBL" id="MFI1459413.1"/>
    </source>
</evidence>
<dbReference type="EMBL" id="JBIRUQ010000001">
    <property type="protein sequence ID" value="MFI1459413.1"/>
    <property type="molecule type" value="Genomic_DNA"/>
</dbReference>
<reference evidence="2 3" key="1">
    <citation type="submission" date="2024-10" db="EMBL/GenBank/DDBJ databases">
        <title>The Natural Products Discovery Center: Release of the First 8490 Sequenced Strains for Exploring Actinobacteria Biosynthetic Diversity.</title>
        <authorList>
            <person name="Kalkreuter E."/>
            <person name="Kautsar S.A."/>
            <person name="Yang D."/>
            <person name="Bader C.D."/>
            <person name="Teijaro C.N."/>
            <person name="Fluegel L."/>
            <person name="Davis C.M."/>
            <person name="Simpson J.R."/>
            <person name="Lauterbach L."/>
            <person name="Steele A.D."/>
            <person name="Gui C."/>
            <person name="Meng S."/>
            <person name="Li G."/>
            <person name="Viehrig K."/>
            <person name="Ye F."/>
            <person name="Su P."/>
            <person name="Kiefer A.F."/>
            <person name="Nichols A."/>
            <person name="Cepeda A.J."/>
            <person name="Yan W."/>
            <person name="Fan B."/>
            <person name="Jiang Y."/>
            <person name="Adhikari A."/>
            <person name="Zheng C.-J."/>
            <person name="Schuster L."/>
            <person name="Cowan T.M."/>
            <person name="Smanski M.J."/>
            <person name="Chevrette M.G."/>
            <person name="De Carvalho L.P.S."/>
            <person name="Shen B."/>
        </authorList>
    </citation>
    <scope>NUCLEOTIDE SEQUENCE [LARGE SCALE GENOMIC DNA]</scope>
    <source>
        <strain evidence="2 3">NPDC020568</strain>
    </source>
</reference>
<keyword evidence="3" id="KW-1185">Reference proteome</keyword>
<organism evidence="2 3">
    <name type="scientific">Nocardia carnea</name>
    <dbReference type="NCBI Taxonomy" id="37328"/>
    <lineage>
        <taxon>Bacteria</taxon>
        <taxon>Bacillati</taxon>
        <taxon>Actinomycetota</taxon>
        <taxon>Actinomycetes</taxon>
        <taxon>Mycobacteriales</taxon>
        <taxon>Nocardiaceae</taxon>
        <taxon>Nocardia</taxon>
    </lineage>
</organism>